<keyword evidence="5 10" id="KW-0566">Pantothenate biosynthesis</keyword>
<sequence length="312" mass="33544">MPAPRHQALSPGEGSILILGAGAMGRLWAASLPTDTTRLLARPGQPTDTDTFRFQPVDGPEQLRTVSVRPAAEASQAELLLVTTKAHQTLDALAEQLPLLPPTLPIVLFQNGLGSQQAVAEAWPAHPVLAAVTTEGANRPEPDLTVHAGLGQTWIGAINPAGQRHLDAITQRLAHSPLRVQPEADIQSRLWRKLVVNAGINPFTALLDCRNGDILAQPLYQHHIDGLCQELSALMAAEGLATDPPAHLRATIEQVARATARNISSMRADVMQGRRTEIDYINGYVTRRSRALGLPCPVNAMLTEKVRNLANG</sequence>
<keyword evidence="6 10" id="KW-0521">NADP</keyword>
<dbReference type="InterPro" id="IPR036291">
    <property type="entry name" value="NAD(P)-bd_dom_sf"/>
</dbReference>
<evidence type="ECO:0000256" key="7">
    <source>
        <dbReference type="ARBA" id="ARBA00023002"/>
    </source>
</evidence>
<comment type="function">
    <text evidence="10">Catalyzes the NADPH-dependent reduction of ketopantoate into pantoic acid.</text>
</comment>
<dbReference type="Pfam" id="PF08546">
    <property type="entry name" value="ApbA_C"/>
    <property type="match status" value="1"/>
</dbReference>
<dbReference type="NCBIfam" id="TIGR00745">
    <property type="entry name" value="apbA_panE"/>
    <property type="match status" value="1"/>
</dbReference>
<evidence type="ECO:0000259" key="12">
    <source>
        <dbReference type="Pfam" id="PF08546"/>
    </source>
</evidence>
<feature type="domain" description="Ketopantoate reductase N-terminal" evidence="11">
    <location>
        <begin position="16"/>
        <end position="159"/>
    </location>
</feature>
<evidence type="ECO:0000256" key="8">
    <source>
        <dbReference type="ARBA" id="ARBA00032024"/>
    </source>
</evidence>
<evidence type="ECO:0000256" key="10">
    <source>
        <dbReference type="RuleBase" id="RU362068"/>
    </source>
</evidence>
<dbReference type="PANTHER" id="PTHR43765">
    <property type="entry name" value="2-DEHYDROPANTOATE 2-REDUCTASE-RELATED"/>
    <property type="match status" value="1"/>
</dbReference>
<name>A0ABU3W1P2_9GAMM</name>
<dbReference type="EMBL" id="JAWIIJ010000014">
    <property type="protein sequence ID" value="MDV2080467.1"/>
    <property type="molecule type" value="Genomic_DNA"/>
</dbReference>
<comment type="similarity">
    <text evidence="2 10">Belongs to the ketopantoate reductase family.</text>
</comment>
<dbReference type="InterPro" id="IPR013332">
    <property type="entry name" value="KPR_N"/>
</dbReference>
<dbReference type="SUPFAM" id="SSF51735">
    <property type="entry name" value="NAD(P)-binding Rossmann-fold domains"/>
    <property type="match status" value="1"/>
</dbReference>
<comment type="caution">
    <text evidence="13">The sequence shown here is derived from an EMBL/GenBank/DDBJ whole genome shotgun (WGS) entry which is preliminary data.</text>
</comment>
<reference evidence="13 14" key="1">
    <citation type="submission" date="2023-10" db="EMBL/GenBank/DDBJ databases">
        <title>Characteristics and mechanism of a salt-tolerant marine origin heterotrophic nitrifying- aerobic denitrifying bacteria Marinobacter xestospongiae HN1.</title>
        <authorList>
            <person name="Qi R."/>
        </authorList>
    </citation>
    <scope>NUCLEOTIDE SEQUENCE [LARGE SCALE GENOMIC DNA]</scope>
    <source>
        <strain evidence="13 14">HN1</strain>
    </source>
</reference>
<keyword evidence="7 10" id="KW-0560">Oxidoreductase</keyword>
<dbReference type="PANTHER" id="PTHR43765:SF2">
    <property type="entry name" value="2-DEHYDROPANTOATE 2-REDUCTASE"/>
    <property type="match status" value="1"/>
</dbReference>
<evidence type="ECO:0000256" key="5">
    <source>
        <dbReference type="ARBA" id="ARBA00022655"/>
    </source>
</evidence>
<dbReference type="SUPFAM" id="SSF48179">
    <property type="entry name" value="6-phosphogluconate dehydrogenase C-terminal domain-like"/>
    <property type="match status" value="1"/>
</dbReference>
<dbReference type="GO" id="GO:0008677">
    <property type="term" value="F:2-dehydropantoate 2-reductase activity"/>
    <property type="evidence" value="ECO:0007669"/>
    <property type="project" value="UniProtKB-EC"/>
</dbReference>
<comment type="catalytic activity">
    <reaction evidence="9 10">
        <text>(R)-pantoate + NADP(+) = 2-dehydropantoate + NADPH + H(+)</text>
        <dbReference type="Rhea" id="RHEA:16233"/>
        <dbReference type="ChEBI" id="CHEBI:11561"/>
        <dbReference type="ChEBI" id="CHEBI:15378"/>
        <dbReference type="ChEBI" id="CHEBI:15980"/>
        <dbReference type="ChEBI" id="CHEBI:57783"/>
        <dbReference type="ChEBI" id="CHEBI:58349"/>
        <dbReference type="EC" id="1.1.1.169"/>
    </reaction>
</comment>
<evidence type="ECO:0000256" key="1">
    <source>
        <dbReference type="ARBA" id="ARBA00004994"/>
    </source>
</evidence>
<dbReference type="InterPro" id="IPR003710">
    <property type="entry name" value="ApbA"/>
</dbReference>
<feature type="domain" description="Ketopantoate reductase C-terminal" evidence="12">
    <location>
        <begin position="185"/>
        <end position="308"/>
    </location>
</feature>
<dbReference type="InterPro" id="IPR013328">
    <property type="entry name" value="6PGD_dom2"/>
</dbReference>
<evidence type="ECO:0000313" key="14">
    <source>
        <dbReference type="Proteomes" id="UP001269819"/>
    </source>
</evidence>
<comment type="pathway">
    <text evidence="1 10">Cofactor biosynthesis; (R)-pantothenate biosynthesis; (R)-pantoate from 3-methyl-2-oxobutanoate: step 2/2.</text>
</comment>
<dbReference type="RefSeq" id="WP_316974869.1">
    <property type="nucleotide sequence ID" value="NZ_JAWIIJ010000014.1"/>
</dbReference>
<evidence type="ECO:0000256" key="9">
    <source>
        <dbReference type="ARBA" id="ARBA00048793"/>
    </source>
</evidence>
<dbReference type="Gene3D" id="3.40.50.720">
    <property type="entry name" value="NAD(P)-binding Rossmann-like Domain"/>
    <property type="match status" value="1"/>
</dbReference>
<dbReference type="Gene3D" id="1.10.1040.10">
    <property type="entry name" value="N-(1-d-carboxylethyl)-l-norvaline Dehydrogenase, domain 2"/>
    <property type="match status" value="1"/>
</dbReference>
<protein>
    <recommendedName>
        <fullName evidence="4 10">2-dehydropantoate 2-reductase</fullName>
        <ecNumber evidence="3 10">1.1.1.169</ecNumber>
    </recommendedName>
    <alternativeName>
        <fullName evidence="8 10">Ketopantoate reductase</fullName>
    </alternativeName>
</protein>
<evidence type="ECO:0000256" key="4">
    <source>
        <dbReference type="ARBA" id="ARBA00019465"/>
    </source>
</evidence>
<dbReference type="InterPro" id="IPR008927">
    <property type="entry name" value="6-PGluconate_DH-like_C_sf"/>
</dbReference>
<dbReference type="InterPro" id="IPR050838">
    <property type="entry name" value="Ketopantoate_reductase"/>
</dbReference>
<dbReference type="Pfam" id="PF02558">
    <property type="entry name" value="ApbA"/>
    <property type="match status" value="1"/>
</dbReference>
<evidence type="ECO:0000256" key="3">
    <source>
        <dbReference type="ARBA" id="ARBA00013014"/>
    </source>
</evidence>
<evidence type="ECO:0000256" key="6">
    <source>
        <dbReference type="ARBA" id="ARBA00022857"/>
    </source>
</evidence>
<evidence type="ECO:0000259" key="11">
    <source>
        <dbReference type="Pfam" id="PF02558"/>
    </source>
</evidence>
<gene>
    <name evidence="13" type="ORF">RYS15_17405</name>
</gene>
<dbReference type="Proteomes" id="UP001269819">
    <property type="component" value="Unassembled WGS sequence"/>
</dbReference>
<evidence type="ECO:0000313" key="13">
    <source>
        <dbReference type="EMBL" id="MDV2080467.1"/>
    </source>
</evidence>
<proteinExistence type="inferred from homology"/>
<organism evidence="13 14">
    <name type="scientific">Marinobacter xestospongiae</name>
    <dbReference type="NCBI Taxonomy" id="994319"/>
    <lineage>
        <taxon>Bacteria</taxon>
        <taxon>Pseudomonadati</taxon>
        <taxon>Pseudomonadota</taxon>
        <taxon>Gammaproteobacteria</taxon>
        <taxon>Pseudomonadales</taxon>
        <taxon>Marinobacteraceae</taxon>
        <taxon>Marinobacter</taxon>
    </lineage>
</organism>
<dbReference type="EC" id="1.1.1.169" evidence="3 10"/>
<evidence type="ECO:0000256" key="2">
    <source>
        <dbReference type="ARBA" id="ARBA00007870"/>
    </source>
</evidence>
<keyword evidence="14" id="KW-1185">Reference proteome</keyword>
<accession>A0ABU3W1P2</accession>
<dbReference type="InterPro" id="IPR013752">
    <property type="entry name" value="KPA_reductase"/>
</dbReference>